<feature type="region of interest" description="Disordered" evidence="1">
    <location>
        <begin position="779"/>
        <end position="808"/>
    </location>
</feature>
<accession>A0A9P0F3S1</accession>
<feature type="region of interest" description="Disordered" evidence="1">
    <location>
        <begin position="416"/>
        <end position="438"/>
    </location>
</feature>
<evidence type="ECO:0000313" key="2">
    <source>
        <dbReference type="EMBL" id="CAH0386953.1"/>
    </source>
</evidence>
<feature type="region of interest" description="Disordered" evidence="1">
    <location>
        <begin position="146"/>
        <end position="222"/>
    </location>
</feature>
<gene>
    <name evidence="2" type="ORF">BEMITA_LOCUS6016</name>
</gene>
<feature type="compositionally biased region" description="Basic and acidic residues" evidence="1">
    <location>
        <begin position="166"/>
        <end position="179"/>
    </location>
</feature>
<feature type="region of interest" description="Disordered" evidence="1">
    <location>
        <begin position="76"/>
        <end position="112"/>
    </location>
</feature>
<feature type="non-terminal residue" evidence="2">
    <location>
        <position position="1"/>
    </location>
</feature>
<feature type="compositionally biased region" description="Polar residues" evidence="1">
    <location>
        <begin position="584"/>
        <end position="594"/>
    </location>
</feature>
<feature type="compositionally biased region" description="Basic and acidic residues" evidence="1">
    <location>
        <begin position="595"/>
        <end position="610"/>
    </location>
</feature>
<evidence type="ECO:0000256" key="1">
    <source>
        <dbReference type="SAM" id="MobiDB-lite"/>
    </source>
</evidence>
<feature type="region of interest" description="Disordered" evidence="1">
    <location>
        <begin position="704"/>
        <end position="753"/>
    </location>
</feature>
<dbReference type="Proteomes" id="UP001152759">
    <property type="component" value="Chromosome 3"/>
</dbReference>
<dbReference type="AlphaFoldDB" id="A0A9P0F3S1"/>
<reference evidence="2" key="1">
    <citation type="submission" date="2021-12" db="EMBL/GenBank/DDBJ databases">
        <authorList>
            <person name="King R."/>
        </authorList>
    </citation>
    <scope>NUCLEOTIDE SEQUENCE</scope>
</reference>
<feature type="compositionally biased region" description="Basic and acidic residues" evidence="1">
    <location>
        <begin position="76"/>
        <end position="92"/>
    </location>
</feature>
<keyword evidence="3" id="KW-1185">Reference proteome</keyword>
<feature type="compositionally biased region" description="Basic and acidic residues" evidence="1">
    <location>
        <begin position="711"/>
        <end position="722"/>
    </location>
</feature>
<organism evidence="2 3">
    <name type="scientific">Bemisia tabaci</name>
    <name type="common">Sweetpotato whitefly</name>
    <name type="synonym">Aleurodes tabaci</name>
    <dbReference type="NCBI Taxonomy" id="7038"/>
    <lineage>
        <taxon>Eukaryota</taxon>
        <taxon>Metazoa</taxon>
        <taxon>Ecdysozoa</taxon>
        <taxon>Arthropoda</taxon>
        <taxon>Hexapoda</taxon>
        <taxon>Insecta</taxon>
        <taxon>Pterygota</taxon>
        <taxon>Neoptera</taxon>
        <taxon>Paraneoptera</taxon>
        <taxon>Hemiptera</taxon>
        <taxon>Sternorrhyncha</taxon>
        <taxon>Aleyrodoidea</taxon>
        <taxon>Aleyrodidae</taxon>
        <taxon>Aleyrodinae</taxon>
        <taxon>Bemisia</taxon>
    </lineage>
</organism>
<feature type="compositionally biased region" description="Basic and acidic residues" evidence="1">
    <location>
        <begin position="796"/>
        <end position="808"/>
    </location>
</feature>
<protein>
    <submittedName>
        <fullName evidence="2">Uncharacterized protein</fullName>
    </submittedName>
</protein>
<feature type="compositionally biased region" description="Polar residues" evidence="1">
    <location>
        <begin position="416"/>
        <end position="428"/>
    </location>
</feature>
<sequence length="919" mass="104856">FRNRTRVLRSASVRDLESRWKNETGFFEEVLLTSPHQQPELIPRARLRQRTLLSEIFRDAILEEEWVSRLRVKGDKMSESPIEKNQDEKIDQQKSSNQVRSESGIGSPELRMRAKVITVESESLGSLSDCDTEPSTYATCCSECERSEDQNPTTIPAHPNNLPRRPRNDTPHLDSDHGPDTNNNKDPGKRGAERRERTQESRLHEAMNYQVKTNPKSGKKLEGEEMHIKITETKENIKAITTIHLFHTPDHSSEIEGNVSRKKRLFTPNKKPTETGSGGKYRKLFYELPDTSTGTHFAEEEFVYEPRFRTTTTKLVMKARSMINLNDEDQANGEHMAAASPDRTSGVRSSRSFRDIQRHKSEPDLDAIRTARESAKRFDFKDAGHCQHLHSESSDRVAAENMKNLAKDENRNILNLTDHSRSGTNTNHPARGTKTFDSARGASTLPKVRTNETRSGECWITGATFKTPTEVKPENFHWGTCPRRDRFCFYYPRKRNREIIDDELPDPDKVKDIRKKFEQTIKTEHASQTSPRPACGNRKSHFNTWSPTYHTYPTVEITQKSHKLSESPKYRYWSDTTSVSSGVASDFSCETDSESSPRAETLETYHRSESDPGQPVSADTLKKIRACGTSTTYYGGRVIACDKGTVRSPMTMTIMDEIRQNIKENEVNLQLGIKSLQNKYSGMKFKLVKSNSCGSRLELTGTNASRLRRQNQQEKRLERLESVSENDLTNPGHERKENTTHYPPEDTNLDKRSCSECSLPQERKQDVVEESFKCSILQENQQDAAEESPPKCSLPQEKEQEVPEESHYHSDYNSICLIENGEVQTSAQPGDLRDFIRAKGQSTRDIVKAFESAAHKEETPTAPWRSLVESRRQANRMAEVKRAPLFDEMEFEEFEVLDESAARKNANQSSPPVVIEQSS</sequence>
<name>A0A9P0F3S1_BEMTA</name>
<feature type="compositionally biased region" description="Basic and acidic residues" evidence="1">
    <location>
        <begin position="186"/>
        <end position="205"/>
    </location>
</feature>
<dbReference type="EMBL" id="OU963864">
    <property type="protein sequence ID" value="CAH0386953.1"/>
    <property type="molecule type" value="Genomic_DNA"/>
</dbReference>
<proteinExistence type="predicted"/>
<feature type="region of interest" description="Disordered" evidence="1">
    <location>
        <begin position="584"/>
        <end position="617"/>
    </location>
</feature>
<evidence type="ECO:0000313" key="3">
    <source>
        <dbReference type="Proteomes" id="UP001152759"/>
    </source>
</evidence>
<feature type="region of interest" description="Disordered" evidence="1">
    <location>
        <begin position="327"/>
        <end position="354"/>
    </location>
</feature>